<dbReference type="PROSITE" id="PS50231">
    <property type="entry name" value="RICIN_B_LECTIN"/>
    <property type="match status" value="1"/>
</dbReference>
<dbReference type="Gene3D" id="3.20.20.80">
    <property type="entry name" value="Glycosidases"/>
    <property type="match status" value="1"/>
</dbReference>
<dbReference type="AlphaFoldDB" id="A0A8J3K846"/>
<evidence type="ECO:0000313" key="7">
    <source>
        <dbReference type="Proteomes" id="UP000619293"/>
    </source>
</evidence>
<dbReference type="RefSeq" id="WP_191838307.1">
    <property type="nucleotide sequence ID" value="NZ_BAAALB010000003.1"/>
</dbReference>
<dbReference type="Gene3D" id="2.80.10.50">
    <property type="match status" value="3"/>
</dbReference>
<keyword evidence="4" id="KW-0732">Signal</keyword>
<accession>A0A8J3K846</accession>
<dbReference type="GO" id="GO:0000272">
    <property type="term" value="P:polysaccharide catabolic process"/>
    <property type="evidence" value="ECO:0007669"/>
    <property type="project" value="InterPro"/>
</dbReference>
<evidence type="ECO:0000256" key="3">
    <source>
        <dbReference type="RuleBase" id="RU361153"/>
    </source>
</evidence>
<feature type="domain" description="Ricin B lectin" evidence="5">
    <location>
        <begin position="349"/>
        <end position="485"/>
    </location>
</feature>
<dbReference type="GO" id="GO:0004553">
    <property type="term" value="F:hydrolase activity, hydrolyzing O-glycosyl compounds"/>
    <property type="evidence" value="ECO:0007669"/>
    <property type="project" value="InterPro"/>
</dbReference>
<dbReference type="SMART" id="SM00458">
    <property type="entry name" value="RICIN"/>
    <property type="match status" value="1"/>
</dbReference>
<evidence type="ECO:0000256" key="4">
    <source>
        <dbReference type="SAM" id="SignalP"/>
    </source>
</evidence>
<gene>
    <name evidence="6" type="ORF">Cch02nite_58890</name>
</gene>
<dbReference type="InterPro" id="IPR017853">
    <property type="entry name" value="GH"/>
</dbReference>
<keyword evidence="2 3" id="KW-0326">Glycosidase</keyword>
<dbReference type="InterPro" id="IPR000772">
    <property type="entry name" value="Ricin_B_lectin"/>
</dbReference>
<evidence type="ECO:0000256" key="2">
    <source>
        <dbReference type="ARBA" id="ARBA00023295"/>
    </source>
</evidence>
<sequence length="487" mass="52263">MNTKRMLAAGSAVLLAAVTAVLAVAVAASPASAATNDFRGFNWADQRDNFVDDTLVLGGLSTADSYATTVAKATSVLNSATANFNTNTVRIPVNYATVSGSYWNSYRGIIDAAGQVGYKIILSYWEAASDRDGTVDNDTQFWSMWQTIVNAYGSAGHVYFEPFNEPYGYSADAWKNLAAQWLSTYAAVPKGRIIISGSGYNTGLITIGSDSRFNGTYISRHTYKFFNNDYTTEAQFYNGLVSSVGSYADRVIITEWGAEMTNGKNYESPSSDLFISFIRGTSAAARQLGLGSVYWPGVRINDTYSMFGLGGSGTNLSVSITNQSGKKLVQHSWGMNVSIATPPAVPAPATYYRVTNVNSGKVMDVIGQSTADSAEVKQYTWNSGANQKWAFEDAGGGYYRLRNMHSGKCLDVASGSTANGANIIQYACGTGTNQQWQWVASGSGFQLRARHSGKCLDVVSSGTGDGADIQQYTCASAANQQWTRTQV</sequence>
<dbReference type="SUPFAM" id="SSF51445">
    <property type="entry name" value="(Trans)glycosidases"/>
    <property type="match status" value="1"/>
</dbReference>
<comment type="similarity">
    <text evidence="3">Belongs to the glycosyl hydrolase 5 (cellulase A) family.</text>
</comment>
<dbReference type="EMBL" id="BONG01000045">
    <property type="protein sequence ID" value="GIF92445.1"/>
    <property type="molecule type" value="Genomic_DNA"/>
</dbReference>
<dbReference type="SUPFAM" id="SSF50370">
    <property type="entry name" value="Ricin B-like lectins"/>
    <property type="match status" value="1"/>
</dbReference>
<dbReference type="InterPro" id="IPR035992">
    <property type="entry name" value="Ricin_B-like_lectins"/>
</dbReference>
<dbReference type="CDD" id="cd00161">
    <property type="entry name" value="beta-trefoil_Ricin-like"/>
    <property type="match status" value="1"/>
</dbReference>
<dbReference type="Pfam" id="PF14200">
    <property type="entry name" value="RicinB_lectin_2"/>
    <property type="match status" value="2"/>
</dbReference>
<evidence type="ECO:0000259" key="5">
    <source>
        <dbReference type="SMART" id="SM00458"/>
    </source>
</evidence>
<comment type="caution">
    <text evidence="6">The sequence shown here is derived from an EMBL/GenBank/DDBJ whole genome shotgun (WGS) entry which is preliminary data.</text>
</comment>
<keyword evidence="1 3" id="KW-0378">Hydrolase</keyword>
<organism evidence="6 7">
    <name type="scientific">Catellatospora chokoriensis</name>
    <dbReference type="NCBI Taxonomy" id="310353"/>
    <lineage>
        <taxon>Bacteria</taxon>
        <taxon>Bacillati</taxon>
        <taxon>Actinomycetota</taxon>
        <taxon>Actinomycetes</taxon>
        <taxon>Micromonosporales</taxon>
        <taxon>Micromonosporaceae</taxon>
        <taxon>Catellatospora</taxon>
    </lineage>
</organism>
<feature type="chain" id="PRO_5035210337" evidence="4">
    <location>
        <begin position="34"/>
        <end position="487"/>
    </location>
</feature>
<dbReference type="Proteomes" id="UP000619293">
    <property type="component" value="Unassembled WGS sequence"/>
</dbReference>
<proteinExistence type="inferred from homology"/>
<reference evidence="6 7" key="1">
    <citation type="submission" date="2021-01" db="EMBL/GenBank/DDBJ databases">
        <title>Whole genome shotgun sequence of Catellatospora chokoriensis NBRC 107358.</title>
        <authorList>
            <person name="Komaki H."/>
            <person name="Tamura T."/>
        </authorList>
    </citation>
    <scope>NUCLEOTIDE SEQUENCE [LARGE SCALE GENOMIC DNA]</scope>
    <source>
        <strain evidence="6 7">NBRC 107358</strain>
    </source>
</reference>
<evidence type="ECO:0000256" key="1">
    <source>
        <dbReference type="ARBA" id="ARBA00022801"/>
    </source>
</evidence>
<feature type="signal peptide" evidence="4">
    <location>
        <begin position="1"/>
        <end position="33"/>
    </location>
</feature>
<keyword evidence="7" id="KW-1185">Reference proteome</keyword>
<protein>
    <submittedName>
        <fullName evidence="6">Carbohydrate-binding protein</fullName>
    </submittedName>
</protein>
<evidence type="ECO:0000313" key="6">
    <source>
        <dbReference type="EMBL" id="GIF92445.1"/>
    </source>
</evidence>
<dbReference type="Pfam" id="PF00150">
    <property type="entry name" value="Cellulase"/>
    <property type="match status" value="1"/>
</dbReference>
<name>A0A8J3K846_9ACTN</name>
<dbReference type="InterPro" id="IPR001547">
    <property type="entry name" value="Glyco_hydro_5"/>
</dbReference>